<dbReference type="Proteomes" id="UP001144978">
    <property type="component" value="Unassembled WGS sequence"/>
</dbReference>
<protein>
    <submittedName>
        <fullName evidence="1">Uncharacterized protein</fullName>
    </submittedName>
</protein>
<proteinExistence type="predicted"/>
<reference evidence="1" key="1">
    <citation type="submission" date="2022-08" db="EMBL/GenBank/DDBJ databases">
        <title>Genome Sequence of Pycnoporus sanguineus.</title>
        <authorList>
            <person name="Buettner E."/>
        </authorList>
    </citation>
    <scope>NUCLEOTIDE SEQUENCE</scope>
    <source>
        <strain evidence="1">CG-C14</strain>
    </source>
</reference>
<evidence type="ECO:0000313" key="1">
    <source>
        <dbReference type="EMBL" id="KAJ2966125.1"/>
    </source>
</evidence>
<comment type="caution">
    <text evidence="1">The sequence shown here is derived from an EMBL/GenBank/DDBJ whole genome shotgun (WGS) entry which is preliminary data.</text>
</comment>
<sequence length="75" mass="8148">MVINPRALPGHDVKGTGYQVLTYEGDETRGGSPGRRHRSKVWFGPGGAAVAIALERNFDVFTEVEPHAFSKPAKL</sequence>
<dbReference type="EMBL" id="JANSHE010006763">
    <property type="protein sequence ID" value="KAJ2966125.1"/>
    <property type="molecule type" value="Genomic_DNA"/>
</dbReference>
<evidence type="ECO:0000313" key="2">
    <source>
        <dbReference type="Proteomes" id="UP001144978"/>
    </source>
</evidence>
<keyword evidence="2" id="KW-1185">Reference proteome</keyword>
<name>A0ACC1MGI9_9APHY</name>
<accession>A0ACC1MGI9</accession>
<organism evidence="1 2">
    <name type="scientific">Trametes sanguinea</name>
    <dbReference type="NCBI Taxonomy" id="158606"/>
    <lineage>
        <taxon>Eukaryota</taxon>
        <taxon>Fungi</taxon>
        <taxon>Dikarya</taxon>
        <taxon>Basidiomycota</taxon>
        <taxon>Agaricomycotina</taxon>
        <taxon>Agaricomycetes</taxon>
        <taxon>Polyporales</taxon>
        <taxon>Polyporaceae</taxon>
        <taxon>Trametes</taxon>
    </lineage>
</organism>
<gene>
    <name evidence="1" type="ORF">NUW54_g13900</name>
</gene>